<accession>A0A150MAK5</accession>
<evidence type="ECO:0000313" key="1">
    <source>
        <dbReference type="EMBL" id="KYD21365.1"/>
    </source>
</evidence>
<protein>
    <submittedName>
        <fullName evidence="1">Uncharacterized protein</fullName>
    </submittedName>
</protein>
<comment type="caution">
    <text evidence="1">The sequence shown here is derived from an EMBL/GenBank/DDBJ whole genome shotgun (WGS) entry which is preliminary data.</text>
</comment>
<proteinExistence type="predicted"/>
<name>A0A150MAK5_GEOSE</name>
<dbReference type="Proteomes" id="UP000075424">
    <property type="component" value="Unassembled WGS sequence"/>
</dbReference>
<dbReference type="PATRIC" id="fig|1422.18.peg.1714"/>
<gene>
    <name evidence="1" type="ORF">B4109_0911</name>
</gene>
<dbReference type="EMBL" id="LQYV01000135">
    <property type="protein sequence ID" value="KYD21365.1"/>
    <property type="molecule type" value="Genomic_DNA"/>
</dbReference>
<organism evidence="1 2">
    <name type="scientific">Geobacillus stearothermophilus</name>
    <name type="common">Bacillus stearothermophilus</name>
    <dbReference type="NCBI Taxonomy" id="1422"/>
    <lineage>
        <taxon>Bacteria</taxon>
        <taxon>Bacillati</taxon>
        <taxon>Bacillota</taxon>
        <taxon>Bacilli</taxon>
        <taxon>Bacillales</taxon>
        <taxon>Anoxybacillaceae</taxon>
        <taxon>Geobacillus</taxon>
    </lineage>
</organism>
<reference evidence="1 2" key="1">
    <citation type="submission" date="2016-01" db="EMBL/GenBank/DDBJ databases">
        <title>Draft Genome Sequences of Seven Thermophilic Sporeformers Isolated from Foods.</title>
        <authorList>
            <person name="Berendsen E.M."/>
            <person name="Wells-Bennik M.H."/>
            <person name="Krawcyk A.O."/>
            <person name="De Jong A."/>
            <person name="Holsappel S."/>
            <person name="Eijlander R.T."/>
            <person name="Kuipers O.P."/>
        </authorList>
    </citation>
    <scope>NUCLEOTIDE SEQUENCE [LARGE SCALE GENOMIC DNA]</scope>
    <source>
        <strain evidence="1 2">B4109</strain>
    </source>
</reference>
<dbReference type="AlphaFoldDB" id="A0A150MAK5"/>
<evidence type="ECO:0000313" key="2">
    <source>
        <dbReference type="Proteomes" id="UP000075424"/>
    </source>
</evidence>
<sequence>MVIDDSLSNFVRSFYAPYFFNRSLYWVESLKNNGLLPAASASSICSISFFL</sequence>